<dbReference type="EMBL" id="BARS01007774">
    <property type="protein sequence ID" value="GAF69177.1"/>
    <property type="molecule type" value="Genomic_DNA"/>
</dbReference>
<dbReference type="AlphaFoldDB" id="X0RZM9"/>
<reference evidence="1" key="1">
    <citation type="journal article" date="2014" name="Front. Microbiol.">
        <title>High frequency of phylogenetically diverse reductive dehalogenase-homologous genes in deep subseafloor sedimentary metagenomes.</title>
        <authorList>
            <person name="Kawai M."/>
            <person name="Futagami T."/>
            <person name="Toyoda A."/>
            <person name="Takaki Y."/>
            <person name="Nishi S."/>
            <person name="Hori S."/>
            <person name="Arai W."/>
            <person name="Tsubouchi T."/>
            <person name="Morono Y."/>
            <person name="Uchiyama I."/>
            <person name="Ito T."/>
            <person name="Fujiyama A."/>
            <person name="Inagaki F."/>
            <person name="Takami H."/>
        </authorList>
    </citation>
    <scope>NUCLEOTIDE SEQUENCE</scope>
    <source>
        <strain evidence="1">Expedition CK06-06</strain>
    </source>
</reference>
<protein>
    <submittedName>
        <fullName evidence="1">Uncharacterized protein</fullName>
    </submittedName>
</protein>
<evidence type="ECO:0000313" key="1">
    <source>
        <dbReference type="EMBL" id="GAF69177.1"/>
    </source>
</evidence>
<accession>X0RZM9</accession>
<organism evidence="1">
    <name type="scientific">marine sediment metagenome</name>
    <dbReference type="NCBI Taxonomy" id="412755"/>
    <lineage>
        <taxon>unclassified sequences</taxon>
        <taxon>metagenomes</taxon>
        <taxon>ecological metagenomes</taxon>
    </lineage>
</organism>
<name>X0RZM9_9ZZZZ</name>
<gene>
    <name evidence="1" type="ORF">S01H1_14910</name>
</gene>
<proteinExistence type="predicted"/>
<sequence length="30" mass="3690">MAIWYEIDKSMFDYRIIETDGLLVSNNWCY</sequence>
<comment type="caution">
    <text evidence="1">The sequence shown here is derived from an EMBL/GenBank/DDBJ whole genome shotgun (WGS) entry which is preliminary data.</text>
</comment>
<feature type="non-terminal residue" evidence="1">
    <location>
        <position position="30"/>
    </location>
</feature>